<keyword evidence="4 9" id="KW-0067">ATP-binding</keyword>
<dbReference type="OrthoDB" id="371943at2157"/>
<dbReference type="SMART" id="SM00434">
    <property type="entry name" value="TOP4c"/>
    <property type="match status" value="1"/>
</dbReference>
<dbReference type="GO" id="GO:0003677">
    <property type="term" value="F:DNA binding"/>
    <property type="evidence" value="ECO:0007669"/>
    <property type="project" value="UniProtKB-UniRule"/>
</dbReference>
<dbReference type="SUPFAM" id="SSF101904">
    <property type="entry name" value="GyrA/ParC C-terminal domain-like"/>
    <property type="match status" value="1"/>
</dbReference>
<dbReference type="InterPro" id="IPR006691">
    <property type="entry name" value="GyrA/parC_rep"/>
</dbReference>
<dbReference type="HAMAP" id="MF_01897">
    <property type="entry name" value="GyrA"/>
    <property type="match status" value="1"/>
</dbReference>
<keyword evidence="3 9" id="KW-0547">Nucleotide-binding</keyword>
<keyword evidence="7 9" id="KW-0413">Isomerase</keyword>
<dbReference type="Gene3D" id="3.30.1360.40">
    <property type="match status" value="1"/>
</dbReference>
<dbReference type="Pfam" id="PF03989">
    <property type="entry name" value="DNA_gyraseA_C"/>
    <property type="match status" value="6"/>
</dbReference>
<gene>
    <name evidence="9 12" type="primary">gyrA</name>
    <name evidence="12" type="ORF">EIK79_08510</name>
</gene>
<dbReference type="GO" id="GO:0005524">
    <property type="term" value="F:ATP binding"/>
    <property type="evidence" value="ECO:0007669"/>
    <property type="project" value="UniProtKB-UniRule"/>
</dbReference>
<dbReference type="InterPro" id="IPR035516">
    <property type="entry name" value="Gyrase/topoIV_suA_C"/>
</dbReference>
<feature type="active site" description="O-(5'-phospho-DNA)-tyrosine intermediate" evidence="9">
    <location>
        <position position="130"/>
    </location>
</feature>
<dbReference type="Proteomes" id="UP000282322">
    <property type="component" value="Unassembled WGS sequence"/>
</dbReference>
<evidence type="ECO:0000256" key="7">
    <source>
        <dbReference type="ARBA" id="ARBA00023235"/>
    </source>
</evidence>
<dbReference type="GO" id="GO:0006261">
    <property type="term" value="P:DNA-templated DNA replication"/>
    <property type="evidence" value="ECO:0007669"/>
    <property type="project" value="UniProtKB-UniRule"/>
</dbReference>
<dbReference type="GO" id="GO:0009330">
    <property type="term" value="C:DNA topoisomerase type II (double strand cut, ATP-hydrolyzing) complex"/>
    <property type="evidence" value="ECO:0007669"/>
    <property type="project" value="TreeGrafter"/>
</dbReference>
<keyword evidence="13" id="KW-1185">Reference proteome</keyword>
<sequence>MSSELPDEPVSNPDQAQTIRIEEEMEQSYIDYAMSVIAGRALPDVRDGLKPVQKRILYAMEESGITSNTGHRKCSNIVGDTMGKYHPHGDSSIYDALARMAQEFSLRYPLVDGQGNFGSVDGDPPAAMRYTEARMSPLGEEMLTDIDSDTVDFQPNYDDRLEEPIVLPSALPNLLLNGSSGIAVGMSTNIPPHNLGEVIDGLIHRIDNPDCAISELIEHVKGPDFPTGANIVGRSGIYDAYTTGRGKVRLRADMEVDEEQGQIVVTELPYQENKARRIKRIADDVNDGTIEGIRDIRDESDRDGVRVVIELKRGANPDVVKNQLVKHHLERTFSIIMLALVDGQPRILNLQEMLDAFLEHRREVVRRRIQHELDNATERAHVLEGRLLALDNAEEVVELIRDASDRSKAKAMLRSTFDFSERQADHIVRMQLGSLTSLETEEIESEYASLTDQIERYETILSEESELLGVIKSELRDLKAQYDDDRRTAIIEDAGTVSHEDLIPQEESIVVLTESNYVKRMALSTFDAQHRGGKGIIGTKLKDGDRVNAVFHANTHDYLLCFTTEGQVYQLKTYEIPEMSRTARGKSAVNVLDLDPDEDVTAIVNTEEFNGDQSLTMVTKNGYIKRTPTTEFGNILSTGIRAVSLEPDDELVDVVVTNGTADVLIGTEQGRSIRFSEGDVRPMGRSARGVNGIELVDDDRVAGLVAVSDADTTLLTITEHGYGKRTPIEEYRAQSRYGKGLVDIKTTSRNGSVVALEAVSDEDDLILMSDDGQIMRTHAKEVSCQGRNTMGVQVMNPDESDRVTTIDVVPCE</sequence>
<dbReference type="GO" id="GO:0005694">
    <property type="term" value="C:chromosome"/>
    <property type="evidence" value="ECO:0007669"/>
    <property type="project" value="InterPro"/>
</dbReference>
<dbReference type="InterPro" id="IPR013760">
    <property type="entry name" value="Topo_IIA-like_dom_sf"/>
</dbReference>
<dbReference type="NCBIfam" id="TIGR01063">
    <property type="entry name" value="gyrA"/>
    <property type="match status" value="1"/>
</dbReference>
<reference evidence="12 13" key="1">
    <citation type="submission" date="2018-11" db="EMBL/GenBank/DDBJ databases">
        <title>Taxonoimc description of Halomarina strain SPP-AMP-1.</title>
        <authorList>
            <person name="Pal Y."/>
            <person name="Srinivasana K."/>
            <person name="Verma A."/>
            <person name="Kumar P."/>
        </authorList>
    </citation>
    <scope>NUCLEOTIDE SEQUENCE [LARGE SCALE GENOMIC DNA]</scope>
    <source>
        <strain evidence="12 13">SPP-AMP-1</strain>
    </source>
</reference>
<evidence type="ECO:0000256" key="9">
    <source>
        <dbReference type="HAMAP-Rule" id="MF_01897"/>
    </source>
</evidence>
<evidence type="ECO:0000256" key="4">
    <source>
        <dbReference type="ARBA" id="ARBA00022840"/>
    </source>
</evidence>
<dbReference type="InterPro" id="IPR050220">
    <property type="entry name" value="Type_II_DNA_Topoisomerases"/>
</dbReference>
<evidence type="ECO:0000256" key="5">
    <source>
        <dbReference type="ARBA" id="ARBA00023029"/>
    </source>
</evidence>
<dbReference type="NCBIfam" id="NF004043">
    <property type="entry name" value="PRK05560.1"/>
    <property type="match status" value="1"/>
</dbReference>
<dbReference type="PROSITE" id="PS52040">
    <property type="entry name" value="TOPO_IIA"/>
    <property type="match status" value="1"/>
</dbReference>
<evidence type="ECO:0000313" key="12">
    <source>
        <dbReference type="EMBL" id="RRJ31040.1"/>
    </source>
</evidence>
<comment type="subcellular location">
    <subcellularLocation>
        <location evidence="9">Cytoplasm</location>
    </subcellularLocation>
</comment>
<dbReference type="EMBL" id="RRCH01000017">
    <property type="protein sequence ID" value="RRJ31040.1"/>
    <property type="molecule type" value="Genomic_DNA"/>
</dbReference>
<comment type="function">
    <text evidence="9">A type II topoisomerase that negatively supercoils closed circular double-stranded (ds) DNA in an ATP-dependent manner to modulate DNA topology and maintain chromosomes in an underwound state. Negative supercoiling favors strand separation, and DNA replication, transcription, recombination and repair, all of which involve strand separation. Also able to catalyze the interconversion of other topological isomers of dsDNA rings, including catenanes and knotted rings. Type II topoisomerases break and join 2 DNA strands simultaneously in an ATP-dependent manner.</text>
</comment>
<evidence type="ECO:0000256" key="6">
    <source>
        <dbReference type="ARBA" id="ARBA00023125"/>
    </source>
</evidence>
<dbReference type="GO" id="GO:0005737">
    <property type="term" value="C:cytoplasm"/>
    <property type="evidence" value="ECO:0007669"/>
    <property type="project" value="UniProtKB-SubCell"/>
</dbReference>
<comment type="catalytic activity">
    <reaction evidence="1 9">
        <text>ATP-dependent breakage, passage and rejoining of double-stranded DNA.</text>
        <dbReference type="EC" id="5.6.2.2"/>
    </reaction>
</comment>
<dbReference type="InterPro" id="IPR013758">
    <property type="entry name" value="Topo_IIA_A/C_ab"/>
</dbReference>
<dbReference type="EC" id="5.6.2.2" evidence="9"/>
<evidence type="ECO:0000313" key="13">
    <source>
        <dbReference type="Proteomes" id="UP000282322"/>
    </source>
</evidence>
<comment type="similarity">
    <text evidence="2 9">Belongs to the type II topoisomerase GyrA/ParC subunit family.</text>
</comment>
<comment type="miscellaneous">
    <text evidence="9">Few gyrases are as efficient as E.coli at forming negative supercoils. Not all organisms have 2 type II topoisomerases; in organisms with a single type II topoisomerase this enzyme also has to decatenate newly replicated chromosomes.</text>
</comment>
<dbReference type="Pfam" id="PF00521">
    <property type="entry name" value="DNA_topoisoIV"/>
    <property type="match status" value="1"/>
</dbReference>
<dbReference type="InterPro" id="IPR002205">
    <property type="entry name" value="Topo_IIA_dom_A"/>
</dbReference>
<comment type="subunit">
    <text evidence="9">Heterotetramer, composed of two GyrA and two GyrB chains. In the heterotetramer, GyrA contains the active site tyrosine that forms a transient covalent intermediate with DNA, while GyrB binds cofactors and catalyzes ATP hydrolysis.</text>
</comment>
<evidence type="ECO:0000259" key="11">
    <source>
        <dbReference type="PROSITE" id="PS52040"/>
    </source>
</evidence>
<dbReference type="Gene3D" id="1.10.268.10">
    <property type="entry name" value="Topoisomerase, domain 3"/>
    <property type="match status" value="1"/>
</dbReference>
<protein>
    <recommendedName>
        <fullName evidence="9">DNA gyrase subunit A</fullName>
        <ecNumber evidence="9">5.6.2.2</ecNumber>
    </recommendedName>
</protein>
<keyword evidence="9" id="KW-0963">Cytoplasm</keyword>
<comment type="caution">
    <text evidence="12">The sequence shown here is derived from an EMBL/GenBank/DDBJ whole genome shotgun (WGS) entry which is preliminary data.</text>
</comment>
<dbReference type="CDD" id="cd00187">
    <property type="entry name" value="TOP4c"/>
    <property type="match status" value="1"/>
</dbReference>
<dbReference type="FunFam" id="2.120.10.90:FF:000005">
    <property type="entry name" value="DNA topoisomerase 4 subunit A"/>
    <property type="match status" value="1"/>
</dbReference>
<dbReference type="FunFam" id="1.10.268.10:FF:000001">
    <property type="entry name" value="DNA gyrase subunit A"/>
    <property type="match status" value="1"/>
</dbReference>
<dbReference type="FunFam" id="3.90.199.10:FF:000001">
    <property type="entry name" value="DNA gyrase subunit A"/>
    <property type="match status" value="1"/>
</dbReference>
<evidence type="ECO:0000256" key="1">
    <source>
        <dbReference type="ARBA" id="ARBA00000185"/>
    </source>
</evidence>
<keyword evidence="10" id="KW-0175">Coiled coil</keyword>
<dbReference type="PANTHER" id="PTHR43493">
    <property type="entry name" value="DNA GYRASE/TOPOISOMERASE SUBUNIT A"/>
    <property type="match status" value="1"/>
</dbReference>
<dbReference type="SUPFAM" id="SSF56719">
    <property type="entry name" value="Type II DNA topoisomerase"/>
    <property type="match status" value="1"/>
</dbReference>
<name>A0A3P3RE74_9EURY</name>
<dbReference type="GO" id="GO:0006265">
    <property type="term" value="P:DNA topological change"/>
    <property type="evidence" value="ECO:0007669"/>
    <property type="project" value="UniProtKB-UniRule"/>
</dbReference>
<dbReference type="FunFam" id="3.30.1360.40:FF:000002">
    <property type="entry name" value="DNA gyrase subunit A"/>
    <property type="match status" value="1"/>
</dbReference>
<dbReference type="AlphaFoldDB" id="A0A3P3RE74"/>
<feature type="domain" description="Topo IIA-type catalytic" evidence="11">
    <location>
        <begin position="42"/>
        <end position="502"/>
    </location>
</feature>
<keyword evidence="6 9" id="KW-0238">DNA-binding</keyword>
<evidence type="ECO:0000256" key="3">
    <source>
        <dbReference type="ARBA" id="ARBA00022741"/>
    </source>
</evidence>
<comment type="subunit">
    <text evidence="8">Heterotetramer composed of ParC and ParE.</text>
</comment>
<organism evidence="12 13">
    <name type="scientific">Halocatena pleomorpha</name>
    <dbReference type="NCBI Taxonomy" id="1785090"/>
    <lineage>
        <taxon>Archaea</taxon>
        <taxon>Methanobacteriati</taxon>
        <taxon>Methanobacteriota</taxon>
        <taxon>Stenosarchaea group</taxon>
        <taxon>Halobacteria</taxon>
        <taxon>Halobacteriales</taxon>
        <taxon>Natronomonadaceae</taxon>
        <taxon>Halocatena</taxon>
    </lineage>
</organism>
<proteinExistence type="inferred from homology"/>
<accession>A0A3P3RE74</accession>
<dbReference type="InterPro" id="IPR005743">
    <property type="entry name" value="GyrA"/>
</dbReference>
<evidence type="ECO:0000256" key="2">
    <source>
        <dbReference type="ARBA" id="ARBA00008263"/>
    </source>
</evidence>
<evidence type="ECO:0000256" key="8">
    <source>
        <dbReference type="ARBA" id="ARBA00063644"/>
    </source>
</evidence>
<dbReference type="Gene3D" id="3.90.199.10">
    <property type="entry name" value="Topoisomerase II, domain 5"/>
    <property type="match status" value="1"/>
</dbReference>
<keyword evidence="5 9" id="KW-0799">Topoisomerase</keyword>
<dbReference type="NCBIfam" id="NF004044">
    <property type="entry name" value="PRK05561.1"/>
    <property type="match status" value="1"/>
</dbReference>
<dbReference type="InterPro" id="IPR013757">
    <property type="entry name" value="Topo_IIA_A_a_sf"/>
</dbReference>
<evidence type="ECO:0000256" key="10">
    <source>
        <dbReference type="SAM" id="Coils"/>
    </source>
</evidence>
<feature type="short sequence motif" description="GyrA-box" evidence="9">
    <location>
        <begin position="529"/>
        <end position="535"/>
    </location>
</feature>
<feature type="coiled-coil region" evidence="10">
    <location>
        <begin position="440"/>
        <end position="467"/>
    </location>
</feature>
<dbReference type="PANTHER" id="PTHR43493:SF5">
    <property type="entry name" value="DNA GYRASE SUBUNIT A, CHLOROPLASTIC_MITOCHONDRIAL"/>
    <property type="match status" value="1"/>
</dbReference>
<dbReference type="GO" id="GO:0003918">
    <property type="term" value="F:DNA topoisomerase type II (double strand cut, ATP-hydrolyzing) activity"/>
    <property type="evidence" value="ECO:0007669"/>
    <property type="project" value="UniProtKB-UniRule"/>
</dbReference>
<dbReference type="Gene3D" id="2.120.10.90">
    <property type="entry name" value="DNA gyrase/topoisomerase IV, subunit A, C-terminal"/>
    <property type="match status" value="1"/>
</dbReference>
<dbReference type="RefSeq" id="WP_124954698.1">
    <property type="nucleotide sequence ID" value="NZ_RRCH01000017.1"/>
</dbReference>